<dbReference type="AlphaFoldDB" id="A0A5N6RTI5"/>
<evidence type="ECO:0000256" key="9">
    <source>
        <dbReference type="ARBA" id="ARBA00024013"/>
    </source>
</evidence>
<accession>A0A5N6RTI5</accession>
<comment type="catalytic activity">
    <reaction evidence="11">
        <text>a 1,2-diacyl-3-O-(beta-D-galactosyl)-sn-glycerol + UDP-alpha-D-galactose = a 1,2-diacyl-3-O-[alpha-D-galactosyl-(1-&gt;6)-beta-D-galactosyl]-sn-glycerol + UDP + H(+)</text>
        <dbReference type="Rhea" id="RHEA:10520"/>
        <dbReference type="ChEBI" id="CHEBI:15378"/>
        <dbReference type="ChEBI" id="CHEBI:17615"/>
        <dbReference type="ChEBI" id="CHEBI:28396"/>
        <dbReference type="ChEBI" id="CHEBI:58223"/>
        <dbReference type="ChEBI" id="CHEBI:66914"/>
        <dbReference type="EC" id="2.4.1.241"/>
    </reaction>
</comment>
<reference evidence="15 16" key="1">
    <citation type="submission" date="2019-06" db="EMBL/GenBank/DDBJ databases">
        <title>A chromosomal-level reference genome of Carpinus fangiana (Coryloideae, Betulaceae).</title>
        <authorList>
            <person name="Yang X."/>
            <person name="Wang Z."/>
            <person name="Zhang L."/>
            <person name="Hao G."/>
            <person name="Liu J."/>
            <person name="Yang Y."/>
        </authorList>
    </citation>
    <scope>NUCLEOTIDE SEQUENCE [LARGE SCALE GENOMIC DNA]</scope>
    <source>
        <strain evidence="15">Cfa_2016G</strain>
        <tissue evidence="15">Leaf</tissue>
    </source>
</reference>
<dbReference type="GO" id="GO:0046481">
    <property type="term" value="F:digalactosyldiacylglycerol synthase activity"/>
    <property type="evidence" value="ECO:0007669"/>
    <property type="project" value="UniProtKB-EC"/>
</dbReference>
<evidence type="ECO:0000256" key="6">
    <source>
        <dbReference type="ARBA" id="ARBA00022805"/>
    </source>
</evidence>
<keyword evidence="6" id="KW-1002">Plastid outer membrane</keyword>
<dbReference type="Proteomes" id="UP000327013">
    <property type="component" value="Chromosome 8"/>
</dbReference>
<sequence length="792" mass="89737">MVNENQTSSSSSAFSFISKGLQGVRDSADADLQLMRDRASSFKNLATSFDRELENFFNSASTSFSVPAIRSTPPPTEIEFVKRLQPKFSEFRRAYSSPNFSKKVLEKWSPRTKIRIDLSAIRNAIVSEVEDGDGTIDFDRVRRRNMIKFREFWGEWKGEGEGEEAQSARDWEPVRALKTRLKEFERRSSSVEIFGGFKKSEFVEKVKSSLKAMCKEPEESKEVPPLDVPELLASLVRQSGPLLGVRRDICDKIVESLCSKRKSKLLLHSESAGESSVLGNDNINDELDLRIASVLQSTGHCYEGGFWKDQTKHDPSDGKRHVAIVTTASLPWMTGTAVNPLFRAAYLAQSAKQYVTLVVPWLCKSDQELVYPNNLIFSSPEEQEIYIRSWLEERIGFKADFKISFYPGKFSKERRSIIPTGDTSQFISSKDADIAILEEPEHLNWYHHGRRWTDKFNHVVGIVHTNYLEYIKREKNGALQAFFVKHINNWVTRAYCHKVLRLSAATQDLPKSVVCNVHGVNPKFLKIGERVAAERELGQQAFSKGAYFLGKMVWAKGYRELIDLLAKNKSDLYGFNLDVFGNGEDAHEVQSTAKRLDLNLNFQKGRDHADDSLHGYKVFINPSVSDVLCTATAEALAMGKFVVCADHPSNEFFRSFPNCLTYKTSEDFVAKVREALASEPQPLSPEDRYNLSWEAATQRFIEYSEIDRFLNNNEDGAKGSRNDGKIIKKSASLPSLTEMVDGGLAFGHYCLTGNEFLRLCTGAIPKTRDYDKQHCKDLNLLPPQVENPIYGW</sequence>
<evidence type="ECO:0000256" key="5">
    <source>
        <dbReference type="ARBA" id="ARBA00022679"/>
    </source>
</evidence>
<keyword evidence="7" id="KW-0809">Transit peptide</keyword>
<keyword evidence="8" id="KW-0472">Membrane</keyword>
<evidence type="ECO:0000256" key="2">
    <source>
        <dbReference type="ARBA" id="ARBA00022528"/>
    </source>
</evidence>
<dbReference type="GO" id="GO:0019375">
    <property type="term" value="P:galactolipid biosynthetic process"/>
    <property type="evidence" value="ECO:0007669"/>
    <property type="project" value="TreeGrafter"/>
</dbReference>
<keyword evidence="5" id="KW-0808">Transferase</keyword>
<dbReference type="FunFam" id="3.40.50.2000:FF:000325">
    <property type="entry name" value="Digalactosyldiacylglycerol synthase 1, chloroplastic"/>
    <property type="match status" value="1"/>
</dbReference>
<dbReference type="SUPFAM" id="SSF53756">
    <property type="entry name" value="UDP-Glycosyltransferase/glycogen phosphorylase"/>
    <property type="match status" value="1"/>
</dbReference>
<evidence type="ECO:0000256" key="8">
    <source>
        <dbReference type="ARBA" id="ARBA00023136"/>
    </source>
</evidence>
<comment type="subcellular location">
    <subcellularLocation>
        <location evidence="9">Plastid</location>
        <location evidence="9">Chloroplast outer membrane</location>
    </subcellularLocation>
</comment>
<dbReference type="FunFam" id="3.40.50.2000:FF:000218">
    <property type="entry name" value="Digalactosyldiacylglycerol synthase 1, chloroplastic-like"/>
    <property type="match status" value="1"/>
</dbReference>
<gene>
    <name evidence="15" type="ORF">FH972_020030</name>
</gene>
<dbReference type="CDD" id="cd01635">
    <property type="entry name" value="Glycosyltransferase_GTB-type"/>
    <property type="match status" value="1"/>
</dbReference>
<evidence type="ECO:0000256" key="7">
    <source>
        <dbReference type="ARBA" id="ARBA00022946"/>
    </source>
</evidence>
<name>A0A5N6RTI5_9ROSI</name>
<evidence type="ECO:0000313" key="15">
    <source>
        <dbReference type="EMBL" id="KAE8125197.1"/>
    </source>
</evidence>
<keyword evidence="16" id="KW-1185">Reference proteome</keyword>
<keyword evidence="3" id="KW-0934">Plastid</keyword>
<evidence type="ECO:0000256" key="11">
    <source>
        <dbReference type="ARBA" id="ARBA00048651"/>
    </source>
</evidence>
<feature type="domain" description="Glycosyl transferase family 1" evidence="14">
    <location>
        <begin position="546"/>
        <end position="681"/>
    </location>
</feature>
<dbReference type="EMBL" id="CM017328">
    <property type="protein sequence ID" value="KAE8125197.1"/>
    <property type="molecule type" value="Genomic_DNA"/>
</dbReference>
<dbReference type="InterPro" id="IPR044525">
    <property type="entry name" value="DGDG1/2"/>
</dbReference>
<dbReference type="GO" id="GO:0009707">
    <property type="term" value="C:chloroplast outer membrane"/>
    <property type="evidence" value="ECO:0007669"/>
    <property type="project" value="UniProtKB-SubCell"/>
</dbReference>
<organism evidence="15 16">
    <name type="scientific">Carpinus fangiana</name>
    <dbReference type="NCBI Taxonomy" id="176857"/>
    <lineage>
        <taxon>Eukaryota</taxon>
        <taxon>Viridiplantae</taxon>
        <taxon>Streptophyta</taxon>
        <taxon>Embryophyta</taxon>
        <taxon>Tracheophyta</taxon>
        <taxon>Spermatophyta</taxon>
        <taxon>Magnoliopsida</taxon>
        <taxon>eudicotyledons</taxon>
        <taxon>Gunneridae</taxon>
        <taxon>Pentapetalae</taxon>
        <taxon>rosids</taxon>
        <taxon>fabids</taxon>
        <taxon>Fagales</taxon>
        <taxon>Betulaceae</taxon>
        <taxon>Carpinus</taxon>
    </lineage>
</organism>
<evidence type="ECO:0000256" key="12">
    <source>
        <dbReference type="ARBA" id="ARBA00057281"/>
    </source>
</evidence>
<keyword evidence="4" id="KW-0328">Glycosyltransferase</keyword>
<protein>
    <recommendedName>
        <fullName evidence="13">Digalactosyldiacylglycerol synthase 1, chloroplastic</fullName>
        <ecNumber evidence="10">2.4.1.241</ecNumber>
    </recommendedName>
</protein>
<comment type="function">
    <text evidence="12">Involved in the synthesis of diacylglycerol galactolipids that are specifically found in thylakoid and in nodule peribacteroid membranes. Specific for alpha-glycosidic linkages.</text>
</comment>
<evidence type="ECO:0000256" key="3">
    <source>
        <dbReference type="ARBA" id="ARBA00022640"/>
    </source>
</evidence>
<evidence type="ECO:0000313" key="16">
    <source>
        <dbReference type="Proteomes" id="UP000327013"/>
    </source>
</evidence>
<evidence type="ECO:0000256" key="10">
    <source>
        <dbReference type="ARBA" id="ARBA00024055"/>
    </source>
</evidence>
<proteinExistence type="inferred from homology"/>
<evidence type="ECO:0000259" key="14">
    <source>
        <dbReference type="Pfam" id="PF00534"/>
    </source>
</evidence>
<evidence type="ECO:0000256" key="1">
    <source>
        <dbReference type="ARBA" id="ARBA00009481"/>
    </source>
</evidence>
<dbReference type="OrthoDB" id="44480at2759"/>
<dbReference type="Pfam" id="PF00534">
    <property type="entry name" value="Glycos_transf_1"/>
    <property type="match status" value="1"/>
</dbReference>
<dbReference type="EC" id="2.4.1.241" evidence="10"/>
<evidence type="ECO:0000256" key="4">
    <source>
        <dbReference type="ARBA" id="ARBA00022676"/>
    </source>
</evidence>
<keyword evidence="2" id="KW-0150">Chloroplast</keyword>
<comment type="similarity">
    <text evidence="1">Belongs to the glycosyltransferase group 1 family. Glycosyltransferase 4 subfamily.</text>
</comment>
<dbReference type="PANTHER" id="PTHR46132">
    <property type="entry name" value="DIGALACTOSYLDIACYLGLYCEROL SYNTHASE 2, CHLOROPLASTIC"/>
    <property type="match status" value="1"/>
</dbReference>
<dbReference type="PANTHER" id="PTHR46132:SF6">
    <property type="entry name" value="DIGALACTOSYLDIACYLGLYCEROL SYNTHASE 1, CHLOROPLASTIC"/>
    <property type="match status" value="1"/>
</dbReference>
<evidence type="ECO:0000256" key="13">
    <source>
        <dbReference type="ARBA" id="ARBA00071595"/>
    </source>
</evidence>
<dbReference type="Gene3D" id="3.40.50.2000">
    <property type="entry name" value="Glycogen Phosphorylase B"/>
    <property type="match status" value="1"/>
</dbReference>
<dbReference type="InterPro" id="IPR001296">
    <property type="entry name" value="Glyco_trans_1"/>
</dbReference>